<dbReference type="EMBL" id="JABFAF010000005">
    <property type="protein sequence ID" value="MBA0856154.1"/>
    <property type="molecule type" value="Genomic_DNA"/>
</dbReference>
<proteinExistence type="predicted"/>
<organism evidence="1 2">
    <name type="scientific">Gossypium schwendimanii</name>
    <name type="common">Cotton</name>
    <dbReference type="NCBI Taxonomy" id="34291"/>
    <lineage>
        <taxon>Eukaryota</taxon>
        <taxon>Viridiplantae</taxon>
        <taxon>Streptophyta</taxon>
        <taxon>Embryophyta</taxon>
        <taxon>Tracheophyta</taxon>
        <taxon>Spermatophyta</taxon>
        <taxon>Magnoliopsida</taxon>
        <taxon>eudicotyledons</taxon>
        <taxon>Gunneridae</taxon>
        <taxon>Pentapetalae</taxon>
        <taxon>rosids</taxon>
        <taxon>malvids</taxon>
        <taxon>Malvales</taxon>
        <taxon>Malvaceae</taxon>
        <taxon>Malvoideae</taxon>
        <taxon>Gossypium</taxon>
    </lineage>
</organism>
<keyword evidence="2" id="KW-1185">Reference proteome</keyword>
<accession>A0A7J9LBS3</accession>
<name>A0A7J9LBS3_GOSSC</name>
<reference evidence="1 2" key="1">
    <citation type="journal article" date="2019" name="Genome Biol. Evol.">
        <title>Insights into the evolution of the New World diploid cottons (Gossypium, subgenus Houzingenia) based on genome sequencing.</title>
        <authorList>
            <person name="Grover C.E."/>
            <person name="Arick M.A. 2nd"/>
            <person name="Thrash A."/>
            <person name="Conover J.L."/>
            <person name="Sanders W.S."/>
            <person name="Peterson D.G."/>
            <person name="Frelichowski J.E."/>
            <person name="Scheffler J.A."/>
            <person name="Scheffler B.E."/>
            <person name="Wendel J.F."/>
        </authorList>
    </citation>
    <scope>NUCLEOTIDE SEQUENCE [LARGE SCALE GENOMIC DNA]</scope>
    <source>
        <strain evidence="1">1</strain>
        <tissue evidence="1">Leaf</tissue>
    </source>
</reference>
<comment type="caution">
    <text evidence="1">The sequence shown here is derived from an EMBL/GenBank/DDBJ whole genome shotgun (WGS) entry which is preliminary data.</text>
</comment>
<evidence type="ECO:0000313" key="2">
    <source>
        <dbReference type="Proteomes" id="UP000593576"/>
    </source>
</evidence>
<evidence type="ECO:0000313" key="1">
    <source>
        <dbReference type="EMBL" id="MBA0856154.1"/>
    </source>
</evidence>
<dbReference type="AlphaFoldDB" id="A0A7J9LBS3"/>
<protein>
    <submittedName>
        <fullName evidence="1">Uncharacterized protein</fullName>
    </submittedName>
</protein>
<sequence length="62" mass="6673">MGGRADGCCQIGKGVREKPAPLSTPPASGLAILMIKVFRLIMMPNIMPSLLRYQSLATKTEL</sequence>
<dbReference type="Proteomes" id="UP000593576">
    <property type="component" value="Unassembled WGS sequence"/>
</dbReference>
<gene>
    <name evidence="1" type="ORF">Goshw_024089</name>
</gene>